<dbReference type="AlphaFoldDB" id="A0A2S3YQL4"/>
<evidence type="ECO:0008006" key="6">
    <source>
        <dbReference type="Google" id="ProtNLM"/>
    </source>
</evidence>
<dbReference type="Gene3D" id="1.10.630.10">
    <property type="entry name" value="Cytochrome P450"/>
    <property type="match status" value="1"/>
</dbReference>
<comment type="caution">
    <text evidence="4">The sequence shown here is derived from an EMBL/GenBank/DDBJ whole genome shotgun (WGS) entry which is preliminary data.</text>
</comment>
<dbReference type="RefSeq" id="WP_097527866.1">
    <property type="nucleotide sequence ID" value="NZ_LODU01000018.1"/>
</dbReference>
<keyword evidence="2 3" id="KW-0408">Iron</keyword>
<reference evidence="4 5" key="1">
    <citation type="journal article" date="2014" name="Syst. Appl. Microbiol.">
        <title>Microsymbionts of Phaseolus vulgaris in acid and alkaline soils of Mexico.</title>
        <authorList>
            <person name="Verastegui-Valdes M.M."/>
            <person name="Zhang Y.J."/>
            <person name="Rivera-Orduna F.N."/>
            <person name="Cheng H.P."/>
            <person name="Sui X.H."/>
            <person name="Wang E.T."/>
        </authorList>
    </citation>
    <scope>NUCLEOTIDE SEQUENCE [LARGE SCALE GENOMIC DNA]</scope>
    <source>
        <strain evidence="4 5">FG01</strain>
    </source>
</reference>
<dbReference type="SUPFAM" id="SSF48264">
    <property type="entry name" value="Cytochrome P450"/>
    <property type="match status" value="1"/>
</dbReference>
<keyword evidence="3" id="KW-0349">Heme</keyword>
<dbReference type="EMBL" id="LODU01000018">
    <property type="protein sequence ID" value="POH33523.1"/>
    <property type="molecule type" value="Genomic_DNA"/>
</dbReference>
<dbReference type="GO" id="GO:0005506">
    <property type="term" value="F:iron ion binding"/>
    <property type="evidence" value="ECO:0007669"/>
    <property type="project" value="InterPro"/>
</dbReference>
<evidence type="ECO:0000313" key="4">
    <source>
        <dbReference type="EMBL" id="POH33523.1"/>
    </source>
</evidence>
<gene>
    <name evidence="4" type="ORF">ATY31_10525</name>
</gene>
<dbReference type="PANTHER" id="PTHR24301">
    <property type="entry name" value="THROMBOXANE-A SYNTHASE"/>
    <property type="match status" value="1"/>
</dbReference>
<dbReference type="GO" id="GO:0020037">
    <property type="term" value="F:heme binding"/>
    <property type="evidence" value="ECO:0007669"/>
    <property type="project" value="InterPro"/>
</dbReference>
<organism evidence="4 5">
    <name type="scientific">Sinorhizobium americanum</name>
    <dbReference type="NCBI Taxonomy" id="194963"/>
    <lineage>
        <taxon>Bacteria</taxon>
        <taxon>Pseudomonadati</taxon>
        <taxon>Pseudomonadota</taxon>
        <taxon>Alphaproteobacteria</taxon>
        <taxon>Hyphomicrobiales</taxon>
        <taxon>Rhizobiaceae</taxon>
        <taxon>Sinorhizobium/Ensifer group</taxon>
        <taxon>Sinorhizobium</taxon>
    </lineage>
</organism>
<dbReference type="Pfam" id="PF00067">
    <property type="entry name" value="p450"/>
    <property type="match status" value="1"/>
</dbReference>
<dbReference type="PRINTS" id="PR00465">
    <property type="entry name" value="EP450IV"/>
</dbReference>
<dbReference type="InterPro" id="IPR001128">
    <property type="entry name" value="Cyt_P450"/>
</dbReference>
<evidence type="ECO:0000256" key="1">
    <source>
        <dbReference type="ARBA" id="ARBA00022723"/>
    </source>
</evidence>
<accession>A0A2S3YQL4</accession>
<evidence type="ECO:0000256" key="3">
    <source>
        <dbReference type="PIRSR" id="PIRSR602403-1"/>
    </source>
</evidence>
<proteinExistence type="predicted"/>
<sequence length="146" mass="16577">MEPNDPQFLAMRSDINQIRNKIVEQVLMETLRLWPTAPGFAVHPIENTTLAGRYRLTPDDILLILLPVLHRDSKVWDEPDVFRPARFNFDHAKDVLQHAWKPLGNGQRACLGRGFAMQEAVLVMAMISVYTSHCSTIAMSSLSARH</sequence>
<dbReference type="GO" id="GO:0004497">
    <property type="term" value="F:monooxygenase activity"/>
    <property type="evidence" value="ECO:0007669"/>
    <property type="project" value="InterPro"/>
</dbReference>
<comment type="cofactor">
    <cofactor evidence="3">
        <name>heme</name>
        <dbReference type="ChEBI" id="CHEBI:30413"/>
    </cofactor>
</comment>
<dbReference type="InterPro" id="IPR036396">
    <property type="entry name" value="Cyt_P450_sf"/>
</dbReference>
<keyword evidence="1 3" id="KW-0479">Metal-binding</keyword>
<dbReference type="InterPro" id="IPR002403">
    <property type="entry name" value="Cyt_P450_E_grp-IV"/>
</dbReference>
<dbReference type="GO" id="GO:0016705">
    <property type="term" value="F:oxidoreductase activity, acting on paired donors, with incorporation or reduction of molecular oxygen"/>
    <property type="evidence" value="ECO:0007669"/>
    <property type="project" value="InterPro"/>
</dbReference>
<evidence type="ECO:0000313" key="5">
    <source>
        <dbReference type="Proteomes" id="UP000237511"/>
    </source>
</evidence>
<dbReference type="PANTHER" id="PTHR24301:SF2">
    <property type="entry name" value="THROMBOXANE-A SYNTHASE"/>
    <property type="match status" value="1"/>
</dbReference>
<protein>
    <recommendedName>
        <fullName evidence="6">Cytochrome P450</fullName>
    </recommendedName>
</protein>
<name>A0A2S3YQL4_9HYPH</name>
<feature type="binding site" description="axial binding residue" evidence="3">
    <location>
        <position position="110"/>
    </location>
    <ligand>
        <name>heme</name>
        <dbReference type="ChEBI" id="CHEBI:30413"/>
    </ligand>
    <ligandPart>
        <name>Fe</name>
        <dbReference type="ChEBI" id="CHEBI:18248"/>
    </ligandPart>
</feature>
<evidence type="ECO:0000256" key="2">
    <source>
        <dbReference type="ARBA" id="ARBA00023004"/>
    </source>
</evidence>
<dbReference type="Proteomes" id="UP000237511">
    <property type="component" value="Unassembled WGS sequence"/>
</dbReference>